<evidence type="ECO:0000313" key="1">
    <source>
        <dbReference type="EMBL" id="CAB0043288.1"/>
    </source>
</evidence>
<gene>
    <name evidence="1" type="ORF">TBRA_LOCUS14876</name>
</gene>
<sequence length="178" mass="19217">MRDHDPPIISPIKIFSSASGCVGSVGVQLVVLNVVTVGSAVRRQSTSNGQQRLILGIRNAKEILKSKLEEVNPEVQDELTKQMEKILRNSARIKVANNSTDFVNNVLQKTSTGSVEGSIDKILKSSAFNFLVAGLQTSSAFNFLVAGLSNVSSKSNEAGVSAILYLLYSRARQVRLIL</sequence>
<protein>
    <submittedName>
        <fullName evidence="1">Uncharacterized protein</fullName>
    </submittedName>
</protein>
<dbReference type="AlphaFoldDB" id="A0A6H5IZR0"/>
<name>A0A6H5IZR0_9HYME</name>
<dbReference type="OrthoDB" id="8931646at2759"/>
<organism evidence="1 2">
    <name type="scientific">Trichogramma brassicae</name>
    <dbReference type="NCBI Taxonomy" id="86971"/>
    <lineage>
        <taxon>Eukaryota</taxon>
        <taxon>Metazoa</taxon>
        <taxon>Ecdysozoa</taxon>
        <taxon>Arthropoda</taxon>
        <taxon>Hexapoda</taxon>
        <taxon>Insecta</taxon>
        <taxon>Pterygota</taxon>
        <taxon>Neoptera</taxon>
        <taxon>Endopterygota</taxon>
        <taxon>Hymenoptera</taxon>
        <taxon>Apocrita</taxon>
        <taxon>Proctotrupomorpha</taxon>
        <taxon>Chalcidoidea</taxon>
        <taxon>Trichogrammatidae</taxon>
        <taxon>Trichogramma</taxon>
    </lineage>
</organism>
<reference evidence="1 2" key="1">
    <citation type="submission" date="2020-02" db="EMBL/GenBank/DDBJ databases">
        <authorList>
            <person name="Ferguson B K."/>
        </authorList>
    </citation>
    <scope>NUCLEOTIDE SEQUENCE [LARGE SCALE GENOMIC DNA]</scope>
</reference>
<evidence type="ECO:0000313" key="2">
    <source>
        <dbReference type="Proteomes" id="UP000479190"/>
    </source>
</evidence>
<proteinExistence type="predicted"/>
<accession>A0A6H5IZR0</accession>
<dbReference type="Proteomes" id="UP000479190">
    <property type="component" value="Unassembled WGS sequence"/>
</dbReference>
<dbReference type="EMBL" id="CADCXV010001296">
    <property type="protein sequence ID" value="CAB0043288.1"/>
    <property type="molecule type" value="Genomic_DNA"/>
</dbReference>
<keyword evidence="2" id="KW-1185">Reference proteome</keyword>